<feature type="active site" evidence="5">
    <location>
        <position position="79"/>
    </location>
</feature>
<dbReference type="PROSITE" id="PS00760">
    <property type="entry name" value="SPASE_I_2"/>
    <property type="match status" value="1"/>
</dbReference>
<dbReference type="EMBL" id="MGER01000030">
    <property type="protein sequence ID" value="OGL88459.1"/>
    <property type="molecule type" value="Genomic_DNA"/>
</dbReference>
<dbReference type="AlphaFoldDB" id="A0A1F7VD69"/>
<dbReference type="PANTHER" id="PTHR43390:SF1">
    <property type="entry name" value="CHLOROPLAST PROCESSING PEPTIDASE"/>
    <property type="match status" value="1"/>
</dbReference>
<dbReference type="EC" id="3.4.21.89" evidence="3 6"/>
<dbReference type="InterPro" id="IPR019533">
    <property type="entry name" value="Peptidase_S26"/>
</dbReference>
<dbReference type="InterPro" id="IPR019758">
    <property type="entry name" value="Pept_S26A_signal_pept_1_CS"/>
</dbReference>
<evidence type="ECO:0000256" key="5">
    <source>
        <dbReference type="PIRSR" id="PIRSR600223-1"/>
    </source>
</evidence>
<dbReference type="InterPro" id="IPR000223">
    <property type="entry name" value="Pept_S26A_signal_pept_1"/>
</dbReference>
<keyword evidence="4 6" id="KW-0378">Hydrolase</keyword>
<keyword evidence="6" id="KW-1133">Transmembrane helix</keyword>
<dbReference type="CDD" id="cd06530">
    <property type="entry name" value="S26_SPase_I"/>
    <property type="match status" value="1"/>
</dbReference>
<protein>
    <recommendedName>
        <fullName evidence="3 6">Signal peptidase I</fullName>
        <ecNumber evidence="3 6">3.4.21.89</ecNumber>
    </recommendedName>
</protein>
<dbReference type="SUPFAM" id="SSF51306">
    <property type="entry name" value="LexA/Signal peptidase"/>
    <property type="match status" value="1"/>
</dbReference>
<reference evidence="8 9" key="1">
    <citation type="journal article" date="2016" name="Nat. Commun.">
        <title>Thousands of microbial genomes shed light on interconnected biogeochemical processes in an aquifer system.</title>
        <authorList>
            <person name="Anantharaman K."/>
            <person name="Brown C.T."/>
            <person name="Hug L.A."/>
            <person name="Sharon I."/>
            <person name="Castelle C.J."/>
            <person name="Probst A.J."/>
            <person name="Thomas B.C."/>
            <person name="Singh A."/>
            <person name="Wilkins M.J."/>
            <person name="Karaoz U."/>
            <person name="Brodie E.L."/>
            <person name="Williams K.H."/>
            <person name="Hubbard S.S."/>
            <person name="Banfield J.F."/>
        </authorList>
    </citation>
    <scope>NUCLEOTIDE SEQUENCE [LARGE SCALE GENOMIC DNA]</scope>
</reference>
<evidence type="ECO:0000313" key="8">
    <source>
        <dbReference type="EMBL" id="OGL88459.1"/>
    </source>
</evidence>
<dbReference type="PANTHER" id="PTHR43390">
    <property type="entry name" value="SIGNAL PEPTIDASE I"/>
    <property type="match status" value="1"/>
</dbReference>
<keyword evidence="6" id="KW-0645">Protease</keyword>
<dbReference type="Pfam" id="PF10502">
    <property type="entry name" value="Peptidase_S26"/>
    <property type="match status" value="1"/>
</dbReference>
<feature type="domain" description="Peptidase S26" evidence="7">
    <location>
        <begin position="6"/>
        <end position="166"/>
    </location>
</feature>
<dbReference type="GO" id="GO:0006465">
    <property type="term" value="P:signal peptide processing"/>
    <property type="evidence" value="ECO:0007669"/>
    <property type="project" value="InterPro"/>
</dbReference>
<dbReference type="Proteomes" id="UP000178264">
    <property type="component" value="Unassembled WGS sequence"/>
</dbReference>
<comment type="caution">
    <text evidence="8">The sequence shown here is derived from an EMBL/GenBank/DDBJ whole genome shotgun (WGS) entry which is preliminary data.</text>
</comment>
<dbReference type="GO" id="GO:0016020">
    <property type="term" value="C:membrane"/>
    <property type="evidence" value="ECO:0007669"/>
    <property type="project" value="UniProtKB-SubCell"/>
</dbReference>
<organism evidence="8 9">
    <name type="scientific">Candidatus Uhrbacteria bacterium RIFCSPLOWO2_02_FULL_49_11</name>
    <dbReference type="NCBI Taxonomy" id="1802409"/>
    <lineage>
        <taxon>Bacteria</taxon>
        <taxon>Candidatus Uhriibacteriota</taxon>
    </lineage>
</organism>
<feature type="active site" evidence="5">
    <location>
        <position position="36"/>
    </location>
</feature>
<dbReference type="GO" id="GO:0009003">
    <property type="term" value="F:signal peptidase activity"/>
    <property type="evidence" value="ECO:0007669"/>
    <property type="project" value="UniProtKB-EC"/>
</dbReference>
<dbReference type="NCBIfam" id="TIGR02227">
    <property type="entry name" value="sigpep_I_bact"/>
    <property type="match status" value="1"/>
</dbReference>
<accession>A0A1F7VD69</accession>
<dbReference type="InterPro" id="IPR036286">
    <property type="entry name" value="LexA/Signal_pep-like_sf"/>
</dbReference>
<feature type="transmembrane region" description="Helical" evidence="6">
    <location>
        <begin position="12"/>
        <end position="32"/>
    </location>
</feature>
<sequence>MKSFVWETAKVIVISLAIIIPVRYYVIQPFYVKGASMEPSYYDHEYLIIDELSYHVRDPRHGEVVVFRPPNDPRQFYIKRVIGVPGERVKITGGSVFRYTSEHPDGEQLDEPYLSEGTVTLGEVDVQLKDNQYFVLGDHRGASLDSRVFGTIARGEIVGRTWIRGWPLNRITVFSAAAP</sequence>
<dbReference type="PROSITE" id="PS00761">
    <property type="entry name" value="SPASE_I_3"/>
    <property type="match status" value="1"/>
</dbReference>
<comment type="subcellular location">
    <subcellularLocation>
        <location evidence="6">Membrane</location>
        <topology evidence="6">Single-pass type II membrane protein</topology>
    </subcellularLocation>
</comment>
<evidence type="ECO:0000256" key="4">
    <source>
        <dbReference type="ARBA" id="ARBA00022801"/>
    </source>
</evidence>
<dbReference type="Gene3D" id="2.10.109.10">
    <property type="entry name" value="Umud Fragment, subunit A"/>
    <property type="match status" value="1"/>
</dbReference>
<keyword evidence="6" id="KW-0812">Transmembrane</keyword>
<dbReference type="GO" id="GO:0004252">
    <property type="term" value="F:serine-type endopeptidase activity"/>
    <property type="evidence" value="ECO:0007669"/>
    <property type="project" value="InterPro"/>
</dbReference>
<comment type="similarity">
    <text evidence="2 6">Belongs to the peptidase S26 family.</text>
</comment>
<name>A0A1F7VD69_9BACT</name>
<evidence type="ECO:0000256" key="3">
    <source>
        <dbReference type="ARBA" id="ARBA00013208"/>
    </source>
</evidence>
<comment type="catalytic activity">
    <reaction evidence="1 6">
        <text>Cleavage of hydrophobic, N-terminal signal or leader sequences from secreted and periplasmic proteins.</text>
        <dbReference type="EC" id="3.4.21.89"/>
    </reaction>
</comment>
<dbReference type="PRINTS" id="PR00727">
    <property type="entry name" value="LEADERPTASE"/>
</dbReference>
<proteinExistence type="inferred from homology"/>
<dbReference type="InterPro" id="IPR019757">
    <property type="entry name" value="Pept_S26A_signal_pept_1_Lys-AS"/>
</dbReference>
<gene>
    <name evidence="8" type="ORF">A3I42_02645</name>
</gene>
<evidence type="ECO:0000313" key="9">
    <source>
        <dbReference type="Proteomes" id="UP000178264"/>
    </source>
</evidence>
<evidence type="ECO:0000256" key="2">
    <source>
        <dbReference type="ARBA" id="ARBA00009370"/>
    </source>
</evidence>
<evidence type="ECO:0000256" key="6">
    <source>
        <dbReference type="RuleBase" id="RU362042"/>
    </source>
</evidence>
<evidence type="ECO:0000256" key="1">
    <source>
        <dbReference type="ARBA" id="ARBA00000677"/>
    </source>
</evidence>
<evidence type="ECO:0000259" key="7">
    <source>
        <dbReference type="Pfam" id="PF10502"/>
    </source>
</evidence>
<keyword evidence="6" id="KW-0472">Membrane</keyword>